<gene>
    <name evidence="2" type="ORF">GWK47_032192</name>
</gene>
<organism evidence="2 3">
    <name type="scientific">Chionoecetes opilio</name>
    <name type="common">Atlantic snow crab</name>
    <name type="synonym">Cancer opilio</name>
    <dbReference type="NCBI Taxonomy" id="41210"/>
    <lineage>
        <taxon>Eukaryota</taxon>
        <taxon>Metazoa</taxon>
        <taxon>Ecdysozoa</taxon>
        <taxon>Arthropoda</taxon>
        <taxon>Crustacea</taxon>
        <taxon>Multicrustacea</taxon>
        <taxon>Malacostraca</taxon>
        <taxon>Eumalacostraca</taxon>
        <taxon>Eucarida</taxon>
        <taxon>Decapoda</taxon>
        <taxon>Pleocyemata</taxon>
        <taxon>Brachyura</taxon>
        <taxon>Eubrachyura</taxon>
        <taxon>Majoidea</taxon>
        <taxon>Majidae</taxon>
        <taxon>Chionoecetes</taxon>
    </lineage>
</organism>
<evidence type="ECO:0000313" key="2">
    <source>
        <dbReference type="EMBL" id="KAG0728572.1"/>
    </source>
</evidence>
<feature type="region of interest" description="Disordered" evidence="1">
    <location>
        <begin position="62"/>
        <end position="86"/>
    </location>
</feature>
<dbReference type="EMBL" id="JACEEZ010002035">
    <property type="protein sequence ID" value="KAG0728572.1"/>
    <property type="molecule type" value="Genomic_DNA"/>
</dbReference>
<evidence type="ECO:0000313" key="3">
    <source>
        <dbReference type="Proteomes" id="UP000770661"/>
    </source>
</evidence>
<feature type="region of interest" description="Disordered" evidence="1">
    <location>
        <begin position="1"/>
        <end position="20"/>
    </location>
</feature>
<reference evidence="2" key="1">
    <citation type="submission" date="2020-07" db="EMBL/GenBank/DDBJ databases">
        <title>The High-quality genome of the commercially important snow crab, Chionoecetes opilio.</title>
        <authorList>
            <person name="Jeong J.-H."/>
            <person name="Ryu S."/>
        </authorList>
    </citation>
    <scope>NUCLEOTIDE SEQUENCE</scope>
    <source>
        <strain evidence="2">MADBK_172401_WGS</strain>
        <tissue evidence="2">Digestive gland</tissue>
    </source>
</reference>
<evidence type="ECO:0000256" key="1">
    <source>
        <dbReference type="SAM" id="MobiDB-lite"/>
    </source>
</evidence>
<comment type="caution">
    <text evidence="2">The sequence shown here is derived from an EMBL/GenBank/DDBJ whole genome shotgun (WGS) entry which is preliminary data.</text>
</comment>
<proteinExistence type="predicted"/>
<sequence length="197" mass="21020">MGGWLRSSPSHAPPPPDPPMGSCGGFGGTWSATPLACHVCAEMGGWLRRSCWCPTFPAPSPGPSHGPGRGVERPLAATSTPPPSPDHPLTWGSGQCVWRCRWGFWGRFVLRLVPFPLTVLPFFSSGSIVRPRAARCLLGPEATSSAPRTPRAFCRTFFVPPIARYAVDGCGSSSRRGVCPALLARPMLTSRSGGRRL</sequence>
<protein>
    <submittedName>
        <fullName evidence="2">Uncharacterized protein</fullName>
    </submittedName>
</protein>
<keyword evidence="3" id="KW-1185">Reference proteome</keyword>
<accession>A0A8J4YJY9</accession>
<name>A0A8J4YJY9_CHIOP</name>
<dbReference type="AlphaFoldDB" id="A0A8J4YJY9"/>
<dbReference type="Proteomes" id="UP000770661">
    <property type="component" value="Unassembled WGS sequence"/>
</dbReference>